<dbReference type="InterPro" id="IPR013691">
    <property type="entry name" value="MeTrfase_14"/>
</dbReference>
<accession>A0AAC9YRT4</accession>
<sequence>MPIANNFVKEIESDNYRFNLSASFCQDCHLLQIDEQPVKELMFHDEYKFFTGLSEHMRIHFHEMFEEYFNEVLADSKEVFIVEIGCNDGTLLEAAKNRGLRHLGIDPSANVVARARERGISTEIAFFDSTVAKNVKTSYQSADLIFAANVVCHIPDLLDFATGINMLLHEDGKFIFEEPYVGSMIEKTSYDQIYDEHVYIFGILAIQKVFNLVGLELIDAIPQSTHGGSMRYVIAHRDKFQISDNVARLIDQELERGYDQVETYKKFGSECESRKFELLKLLKKLNSQGYKVAGYAATSKSTTVLNYCKIDSQLISYISDSTTDKQGKLSPGMYIPVVSHETMRANPPDYLVLFAWNHEIEILRKESMLTSQGMKWIRFVPKVEVVEFHEN</sequence>
<reference evidence="2 3" key="1">
    <citation type="submission" date="2016-07" db="EMBL/GenBank/DDBJ databases">
        <title>High microdiversification within the ubiquitous acI lineage of Actinobacteria.</title>
        <authorList>
            <person name="Neuenschwander S.M."/>
            <person name="Salcher M."/>
            <person name="Ghai R."/>
            <person name="Pernthaler J."/>
        </authorList>
    </citation>
    <scope>NUCLEOTIDE SEQUENCE [LARGE SCALE GENOMIC DNA]</scope>
    <source>
        <strain evidence="2">MMS-21-148</strain>
    </source>
</reference>
<evidence type="ECO:0000259" key="1">
    <source>
        <dbReference type="Pfam" id="PF08484"/>
    </source>
</evidence>
<dbReference type="Pfam" id="PF13489">
    <property type="entry name" value="Methyltransf_23"/>
    <property type="match status" value="1"/>
</dbReference>
<dbReference type="EMBL" id="CP016769">
    <property type="protein sequence ID" value="ASY11287.1"/>
    <property type="molecule type" value="Genomic_DNA"/>
</dbReference>
<dbReference type="Proteomes" id="UP000217144">
    <property type="component" value="Chromosome"/>
</dbReference>
<dbReference type="KEGG" id="plan:A1s21148_00285"/>
<dbReference type="Gene3D" id="3.40.50.720">
    <property type="entry name" value="NAD(P)-binding Rossmann-like Domain"/>
    <property type="match status" value="1"/>
</dbReference>
<dbReference type="AlphaFoldDB" id="A0AAC9YRT4"/>
<dbReference type="Pfam" id="PF08484">
    <property type="entry name" value="Methyltransf_14"/>
    <property type="match status" value="1"/>
</dbReference>
<dbReference type="SUPFAM" id="SSF53335">
    <property type="entry name" value="S-adenosyl-L-methionine-dependent methyltransferases"/>
    <property type="match status" value="1"/>
</dbReference>
<protein>
    <submittedName>
        <fullName evidence="2">Methylation protein EvaC</fullName>
    </submittedName>
</protein>
<keyword evidence="3" id="KW-1185">Reference proteome</keyword>
<dbReference type="Gene3D" id="6.10.250.3100">
    <property type="match status" value="1"/>
</dbReference>
<feature type="domain" description="C-methyltransferase" evidence="1">
    <location>
        <begin position="225"/>
        <end position="381"/>
    </location>
</feature>
<gene>
    <name evidence="2" type="ORF">A1s21148_00285</name>
</gene>
<organism evidence="2 3">
    <name type="scientific">Candidatus Planktophila lacus</name>
    <dbReference type="NCBI Taxonomy" id="1884913"/>
    <lineage>
        <taxon>Bacteria</taxon>
        <taxon>Bacillati</taxon>
        <taxon>Actinomycetota</taxon>
        <taxon>Actinomycetes</taxon>
        <taxon>Candidatus Nanopelagicales</taxon>
        <taxon>Candidatus Nanopelagicaceae</taxon>
        <taxon>Candidatus Planktophila</taxon>
    </lineage>
</organism>
<dbReference type="PANTHER" id="PTHR43861:SF5">
    <property type="entry name" value="BLL5978 PROTEIN"/>
    <property type="match status" value="1"/>
</dbReference>
<dbReference type="InterPro" id="IPR029063">
    <property type="entry name" value="SAM-dependent_MTases_sf"/>
</dbReference>
<proteinExistence type="predicted"/>
<evidence type="ECO:0000313" key="2">
    <source>
        <dbReference type="EMBL" id="ASY11287.1"/>
    </source>
</evidence>
<evidence type="ECO:0000313" key="3">
    <source>
        <dbReference type="Proteomes" id="UP000217144"/>
    </source>
</evidence>
<name>A0AAC9YRT4_9ACTN</name>
<dbReference type="PANTHER" id="PTHR43861">
    <property type="entry name" value="TRANS-ACONITATE 2-METHYLTRANSFERASE-RELATED"/>
    <property type="match status" value="1"/>
</dbReference>
<dbReference type="Gene3D" id="3.40.50.150">
    <property type="entry name" value="Vaccinia Virus protein VP39"/>
    <property type="match status" value="1"/>
</dbReference>